<name>A0A7L4ZKL9_9FLAO</name>
<dbReference type="RefSeq" id="WP_160129441.1">
    <property type="nucleotide sequence ID" value="NZ_CP019288.1"/>
</dbReference>
<feature type="region of interest" description="Disordered" evidence="1">
    <location>
        <begin position="132"/>
        <end position="161"/>
    </location>
</feature>
<sequence>MKNIIYALAILFTLNIAAQEGTDKTDRTGKKEMRKEMRKEKGKKSMKDFTPEQMAQLQTKKLTLALDLSQNQQQRVLALNTTAAKVRKQKMEAHKAKMEKKEKPTAEEKYAMANERLDAKIAHKQQMKQILSKEQYEKWEKMHARKGKGKKKRKGKRHGKE</sequence>
<feature type="region of interest" description="Disordered" evidence="1">
    <location>
        <begin position="23"/>
        <end position="50"/>
    </location>
</feature>
<dbReference type="Proteomes" id="UP000464657">
    <property type="component" value="Chromosome"/>
</dbReference>
<gene>
    <name evidence="2" type="ORF">IMCC3317_21360</name>
</gene>
<proteinExistence type="predicted"/>
<protein>
    <recommendedName>
        <fullName evidence="4">DUF4890 domain-containing protein</fullName>
    </recommendedName>
</protein>
<accession>A0A7L4ZKL9</accession>
<evidence type="ECO:0008006" key="4">
    <source>
        <dbReference type="Google" id="ProtNLM"/>
    </source>
</evidence>
<dbReference type="OrthoDB" id="956918at2"/>
<reference evidence="2 3" key="1">
    <citation type="journal article" date="2013" name="Int. J. Syst. Evol. Microbiol.">
        <title>Kordia antarctica sp. nov., isolated from Antarctic seawater.</title>
        <authorList>
            <person name="Baek K."/>
            <person name="Choi A."/>
            <person name="Kang I."/>
            <person name="Lee K."/>
            <person name="Cho J.C."/>
        </authorList>
    </citation>
    <scope>NUCLEOTIDE SEQUENCE [LARGE SCALE GENOMIC DNA]</scope>
    <source>
        <strain evidence="2 3">IMCC3317</strain>
    </source>
</reference>
<evidence type="ECO:0000313" key="2">
    <source>
        <dbReference type="EMBL" id="QHI36766.1"/>
    </source>
</evidence>
<evidence type="ECO:0000256" key="1">
    <source>
        <dbReference type="SAM" id="MobiDB-lite"/>
    </source>
</evidence>
<dbReference type="EMBL" id="CP019288">
    <property type="protein sequence ID" value="QHI36766.1"/>
    <property type="molecule type" value="Genomic_DNA"/>
</dbReference>
<evidence type="ECO:0000313" key="3">
    <source>
        <dbReference type="Proteomes" id="UP000464657"/>
    </source>
</evidence>
<dbReference type="AlphaFoldDB" id="A0A7L4ZKL9"/>
<organism evidence="2 3">
    <name type="scientific">Kordia antarctica</name>
    <dbReference type="NCBI Taxonomy" id="1218801"/>
    <lineage>
        <taxon>Bacteria</taxon>
        <taxon>Pseudomonadati</taxon>
        <taxon>Bacteroidota</taxon>
        <taxon>Flavobacteriia</taxon>
        <taxon>Flavobacteriales</taxon>
        <taxon>Flavobacteriaceae</taxon>
        <taxon>Kordia</taxon>
    </lineage>
</organism>
<keyword evidence="3" id="KW-1185">Reference proteome</keyword>
<dbReference type="KEGG" id="kan:IMCC3317_21360"/>
<feature type="compositionally biased region" description="Basic residues" evidence="1">
    <location>
        <begin position="143"/>
        <end position="161"/>
    </location>
</feature>